<accession>A0A316YPU6</accession>
<keyword evidence="3" id="KW-1185">Reference proteome</keyword>
<feature type="region of interest" description="Disordered" evidence="1">
    <location>
        <begin position="519"/>
        <end position="542"/>
    </location>
</feature>
<dbReference type="GeneID" id="37043364"/>
<dbReference type="InParanoid" id="A0A316YPU6"/>
<evidence type="ECO:0000313" key="2">
    <source>
        <dbReference type="EMBL" id="PWN89765.1"/>
    </source>
</evidence>
<gene>
    <name evidence="2" type="ORF">FA10DRAFT_266331</name>
</gene>
<organism evidence="2 3">
    <name type="scientific">Acaromyces ingoldii</name>
    <dbReference type="NCBI Taxonomy" id="215250"/>
    <lineage>
        <taxon>Eukaryota</taxon>
        <taxon>Fungi</taxon>
        <taxon>Dikarya</taxon>
        <taxon>Basidiomycota</taxon>
        <taxon>Ustilaginomycotina</taxon>
        <taxon>Exobasidiomycetes</taxon>
        <taxon>Exobasidiales</taxon>
        <taxon>Cryptobasidiaceae</taxon>
        <taxon>Acaromyces</taxon>
    </lineage>
</organism>
<protein>
    <submittedName>
        <fullName evidence="2">Uncharacterized protein</fullName>
    </submittedName>
</protein>
<dbReference type="RefSeq" id="XP_025376963.1">
    <property type="nucleotide sequence ID" value="XM_025521448.1"/>
</dbReference>
<dbReference type="AlphaFoldDB" id="A0A316YPU6"/>
<feature type="compositionally biased region" description="Acidic residues" evidence="1">
    <location>
        <begin position="533"/>
        <end position="542"/>
    </location>
</feature>
<reference evidence="2 3" key="1">
    <citation type="journal article" date="2018" name="Mol. Biol. Evol.">
        <title>Broad Genomic Sampling Reveals a Smut Pathogenic Ancestry of the Fungal Clade Ustilaginomycotina.</title>
        <authorList>
            <person name="Kijpornyongpan T."/>
            <person name="Mondo S.J."/>
            <person name="Barry K."/>
            <person name="Sandor L."/>
            <person name="Lee J."/>
            <person name="Lipzen A."/>
            <person name="Pangilinan J."/>
            <person name="LaButti K."/>
            <person name="Hainaut M."/>
            <person name="Henrissat B."/>
            <person name="Grigoriev I.V."/>
            <person name="Spatafora J.W."/>
            <person name="Aime M.C."/>
        </authorList>
    </citation>
    <scope>NUCLEOTIDE SEQUENCE [LARGE SCALE GENOMIC DNA]</scope>
    <source>
        <strain evidence="2 3">MCA 4198</strain>
    </source>
</reference>
<sequence>MTALLGLPNDILLKVVELLYAPHGGTGLQLNASLACLRGPSDPSVALSQTCRRFQALALPIIWEHVGIEQVWELGRLRGKLRDVPSRALLVRSFAWKYKWAIWSSVSSRPESWNYAIYDYGGPDVDDAPAKKIRGHLNAAALEICFAPRFGPDFYWHSYRGSKGRSRAHGRGRHEVNCGEEPWKTGWIDGILMSKAQVEDAAAECLSKMKTLGAFMWDSGFSDSAIPKQVIDALGKIATLQDFFWDPCQIFEHEGRRDVDEAPIWEALQRSCPRRLTLHLKSRRYREEGHPESFEGYVEAAVKTIEAATSPYVRLTHLELCECGTDDIFQRQHLARSWVRLRKMVVSKSKVRGGYRPFLRAAAALGASLRALQSHLDGKSPLTPEDLSAHLFECAVDGIILPEGACLQDGETNALLAFSPWLESKTVLQDICDAFNAEAPRSYVVSPGRQFHWCASDELGYGSLCAPTFSFPEMRSIVSVDDNGRPVHSKDAMWRDDYEEGRVELDRFQFVDSDEPRSERYDWANMPSTPEPEGGEEEDENDDICERIPWLDLSTDFPSGLDVERDDYHFQYNNNWHSIGTRNYY</sequence>
<dbReference type="OrthoDB" id="3350617at2759"/>
<evidence type="ECO:0000313" key="3">
    <source>
        <dbReference type="Proteomes" id="UP000245768"/>
    </source>
</evidence>
<dbReference type="EMBL" id="KZ819636">
    <property type="protein sequence ID" value="PWN89765.1"/>
    <property type="molecule type" value="Genomic_DNA"/>
</dbReference>
<dbReference type="Proteomes" id="UP000245768">
    <property type="component" value="Unassembled WGS sequence"/>
</dbReference>
<proteinExistence type="predicted"/>
<evidence type="ECO:0000256" key="1">
    <source>
        <dbReference type="SAM" id="MobiDB-lite"/>
    </source>
</evidence>
<name>A0A316YPU6_9BASI</name>